<evidence type="ECO:0000313" key="3">
    <source>
        <dbReference type="EMBL" id="MBY8876279.1"/>
    </source>
</evidence>
<feature type="transmembrane region" description="Helical" evidence="2">
    <location>
        <begin position="44"/>
        <end position="63"/>
    </location>
</feature>
<name>A0ABS7PZG6_9ACTN</name>
<keyword evidence="2" id="KW-1133">Transmembrane helix</keyword>
<feature type="transmembrane region" description="Helical" evidence="2">
    <location>
        <begin position="70"/>
        <end position="89"/>
    </location>
</feature>
<gene>
    <name evidence="3" type="ORF">K7862_01315</name>
</gene>
<feature type="transmembrane region" description="Helical" evidence="2">
    <location>
        <begin position="122"/>
        <end position="143"/>
    </location>
</feature>
<organism evidence="3 4">
    <name type="scientific">Actinacidiphila acidipaludis</name>
    <dbReference type="NCBI Taxonomy" id="2873382"/>
    <lineage>
        <taxon>Bacteria</taxon>
        <taxon>Bacillati</taxon>
        <taxon>Actinomycetota</taxon>
        <taxon>Actinomycetes</taxon>
        <taxon>Kitasatosporales</taxon>
        <taxon>Streptomycetaceae</taxon>
        <taxon>Actinacidiphila</taxon>
    </lineage>
</organism>
<feature type="compositionally biased region" description="Polar residues" evidence="1">
    <location>
        <begin position="27"/>
        <end position="40"/>
    </location>
</feature>
<dbReference type="RefSeq" id="WP_222959542.1">
    <property type="nucleotide sequence ID" value="NZ_JAINZZ010000001.1"/>
</dbReference>
<reference evidence="3 4" key="1">
    <citation type="submission" date="2021-08" db="EMBL/GenBank/DDBJ databases">
        <title>WGS of actinomycetes from Thailand.</title>
        <authorList>
            <person name="Thawai C."/>
        </authorList>
    </citation>
    <scope>NUCLEOTIDE SEQUENCE [LARGE SCALE GENOMIC DNA]</scope>
    <source>
        <strain evidence="3 4">PLK6-54</strain>
    </source>
</reference>
<keyword evidence="2" id="KW-0472">Membrane</keyword>
<proteinExistence type="predicted"/>
<evidence type="ECO:0000256" key="2">
    <source>
        <dbReference type="SAM" id="Phobius"/>
    </source>
</evidence>
<feature type="region of interest" description="Disordered" evidence="1">
    <location>
        <begin position="1"/>
        <end position="40"/>
    </location>
</feature>
<feature type="transmembrane region" description="Helical" evidence="2">
    <location>
        <begin position="163"/>
        <end position="184"/>
    </location>
</feature>
<feature type="compositionally biased region" description="Basic and acidic residues" evidence="1">
    <location>
        <begin position="1"/>
        <end position="20"/>
    </location>
</feature>
<dbReference type="Proteomes" id="UP000778578">
    <property type="component" value="Unassembled WGS sequence"/>
</dbReference>
<keyword evidence="4" id="KW-1185">Reference proteome</keyword>
<comment type="caution">
    <text evidence="3">The sequence shown here is derived from an EMBL/GenBank/DDBJ whole genome shotgun (WGS) entry which is preliminary data.</text>
</comment>
<dbReference type="EMBL" id="JAINZZ010000001">
    <property type="protein sequence ID" value="MBY8876279.1"/>
    <property type="molecule type" value="Genomic_DNA"/>
</dbReference>
<evidence type="ECO:0000256" key="1">
    <source>
        <dbReference type="SAM" id="MobiDB-lite"/>
    </source>
</evidence>
<keyword evidence="2" id="KW-0812">Transmembrane</keyword>
<protein>
    <submittedName>
        <fullName evidence="3">Uncharacterized protein</fullName>
    </submittedName>
</protein>
<accession>A0ABS7PZG6</accession>
<feature type="transmembrane region" description="Helical" evidence="2">
    <location>
        <begin position="95"/>
        <end position="115"/>
    </location>
</feature>
<feature type="transmembrane region" description="Helical" evidence="2">
    <location>
        <begin position="196"/>
        <end position="224"/>
    </location>
</feature>
<evidence type="ECO:0000313" key="4">
    <source>
        <dbReference type="Proteomes" id="UP000778578"/>
    </source>
</evidence>
<sequence>MHKRDDAAAVRMRQREEPVAVDRTLPSRPTSTATGKTPETTGGFWLTQALIAGTAACAATALSHAVGRPVAAAASAGVLAVALTAQFRSDRYRVWVYWATVAATGVTGALAGLAGRDASGNVVVWIGVAVAVVSAAAVASRLLGTVTPPFTPPTGRAERGLETLYWAAVLATCAAGAAAVRLTAGSLPMGHALSQALFAVLVVGCSAAQWLAGTKAVACVWAAWLTVRSLGVSFAQWLATPLAHGGLGWGQGPVTVLLGVIAAGQLGRFAEREQTGGLPSEAPDQDGDR</sequence>